<dbReference type="SUPFAM" id="SSF52540">
    <property type="entry name" value="P-loop containing nucleoside triphosphate hydrolases"/>
    <property type="match status" value="1"/>
</dbReference>
<dbReference type="Pfam" id="PF04241">
    <property type="entry name" value="DUF423"/>
    <property type="match status" value="1"/>
</dbReference>
<protein>
    <submittedName>
        <fullName evidence="6">Uncharacterized protein</fullName>
    </submittedName>
</protein>
<evidence type="ECO:0000313" key="6">
    <source>
        <dbReference type="EMBL" id="CBN75954.1"/>
    </source>
</evidence>
<dbReference type="PANTHER" id="PTHR43461:SF1">
    <property type="entry name" value="TRANSMEMBRANE PROTEIN 256"/>
    <property type="match status" value="1"/>
</dbReference>
<dbReference type="Gene3D" id="3.40.50.300">
    <property type="entry name" value="P-loop containing nucleotide triphosphate hydrolases"/>
    <property type="match status" value="1"/>
</dbReference>
<dbReference type="EMBL" id="FN648399">
    <property type="protein sequence ID" value="CBN75954.1"/>
    <property type="molecule type" value="Genomic_DNA"/>
</dbReference>
<evidence type="ECO:0000256" key="3">
    <source>
        <dbReference type="ARBA" id="ARBA00022989"/>
    </source>
</evidence>
<proteinExistence type="predicted"/>
<evidence type="ECO:0000256" key="4">
    <source>
        <dbReference type="ARBA" id="ARBA00023136"/>
    </source>
</evidence>
<dbReference type="eggNOG" id="KOG3472">
    <property type="taxonomic scope" value="Eukaryota"/>
</dbReference>
<evidence type="ECO:0000313" key="7">
    <source>
        <dbReference type="Proteomes" id="UP000002630"/>
    </source>
</evidence>
<comment type="subcellular location">
    <subcellularLocation>
        <location evidence="1">Membrane</location>
        <topology evidence="1">Multi-pass membrane protein</topology>
    </subcellularLocation>
</comment>
<reference evidence="6 7" key="1">
    <citation type="journal article" date="2010" name="Nature">
        <title>The Ectocarpus genome and the independent evolution of multicellularity in brown algae.</title>
        <authorList>
            <person name="Cock J.M."/>
            <person name="Sterck L."/>
            <person name="Rouze P."/>
            <person name="Scornet D."/>
            <person name="Allen A.E."/>
            <person name="Amoutzias G."/>
            <person name="Anthouard V."/>
            <person name="Artiguenave F."/>
            <person name="Aury J.M."/>
            <person name="Badger J.H."/>
            <person name="Beszteri B."/>
            <person name="Billiau K."/>
            <person name="Bonnet E."/>
            <person name="Bothwell J.H."/>
            <person name="Bowler C."/>
            <person name="Boyen C."/>
            <person name="Brownlee C."/>
            <person name="Carrano C.J."/>
            <person name="Charrier B."/>
            <person name="Cho G.Y."/>
            <person name="Coelho S.M."/>
            <person name="Collen J."/>
            <person name="Corre E."/>
            <person name="Da Silva C."/>
            <person name="Delage L."/>
            <person name="Delaroque N."/>
            <person name="Dittami S.M."/>
            <person name="Doulbeau S."/>
            <person name="Elias M."/>
            <person name="Farnham G."/>
            <person name="Gachon C.M."/>
            <person name="Gschloessl B."/>
            <person name="Heesch S."/>
            <person name="Jabbari K."/>
            <person name="Jubin C."/>
            <person name="Kawai H."/>
            <person name="Kimura K."/>
            <person name="Kloareg B."/>
            <person name="Kupper F.C."/>
            <person name="Lang D."/>
            <person name="Le Bail A."/>
            <person name="Leblanc C."/>
            <person name="Lerouge P."/>
            <person name="Lohr M."/>
            <person name="Lopez P.J."/>
            <person name="Martens C."/>
            <person name="Maumus F."/>
            <person name="Michel G."/>
            <person name="Miranda-Saavedra D."/>
            <person name="Morales J."/>
            <person name="Moreau H."/>
            <person name="Motomura T."/>
            <person name="Nagasato C."/>
            <person name="Napoli C.A."/>
            <person name="Nelson D.R."/>
            <person name="Nyvall-Collen P."/>
            <person name="Peters A.F."/>
            <person name="Pommier C."/>
            <person name="Potin P."/>
            <person name="Poulain J."/>
            <person name="Quesneville H."/>
            <person name="Read B."/>
            <person name="Rensing S.A."/>
            <person name="Ritter A."/>
            <person name="Rousvoal S."/>
            <person name="Samanta M."/>
            <person name="Samson G."/>
            <person name="Schroeder D.C."/>
            <person name="Segurens B."/>
            <person name="Strittmatter M."/>
            <person name="Tonon T."/>
            <person name="Tregear J.W."/>
            <person name="Valentin K."/>
            <person name="von Dassow P."/>
            <person name="Yamagishi T."/>
            <person name="Van de Peer Y."/>
            <person name="Wincker P."/>
        </authorList>
    </citation>
    <scope>NUCLEOTIDE SEQUENCE [LARGE SCALE GENOMIC DNA]</scope>
    <source>
        <strain evidence="7">Ec32 / CCAP1310/4</strain>
    </source>
</reference>
<evidence type="ECO:0000256" key="5">
    <source>
        <dbReference type="SAM" id="Phobius"/>
    </source>
</evidence>
<keyword evidence="7" id="KW-1185">Reference proteome</keyword>
<feature type="transmembrane region" description="Helical" evidence="5">
    <location>
        <begin position="64"/>
        <end position="86"/>
    </location>
</feature>
<dbReference type="Proteomes" id="UP000002630">
    <property type="component" value="Linkage Group LG23"/>
</dbReference>
<sequence>MNAFTWHKVDAVFGVLALALGTYGAHGFRPQNPFYKEVRQTAFLYHLVHTGALVTAPFTKHPHFFGGLLTSGILLFSGSWYTAALYEDRKYPMLAPVGGFAFIAVWESHVICLNDQNALRDSASQRWEVAGTRVLAGHFLWDLRQYVTPPHLLITMLRDPLELFVSAKQFKHREETASLEAAADFVASNMRGRLGWEDPSDIGFVRRFLGTDAANSYDPQLVYTKEQSSAMASTAAEHLSNFWVVGVVEQYAGFVNVLQHTLDPELEHPRLWEAASEVNNNGSPVHSRDVLDRIDPDLVREFNATLSFQWQVYDVALQLWDSRCREVLPLQDHSSLCSVPGHKSSLS</sequence>
<gene>
    <name evidence="6" type="ORF">Esi_0220_0058</name>
</gene>
<dbReference type="InterPro" id="IPR027417">
    <property type="entry name" value="P-loop_NTPase"/>
</dbReference>
<accession>D8LIP4</accession>
<evidence type="ECO:0000256" key="2">
    <source>
        <dbReference type="ARBA" id="ARBA00022692"/>
    </source>
</evidence>
<dbReference type="GO" id="GO:0016020">
    <property type="term" value="C:membrane"/>
    <property type="evidence" value="ECO:0007669"/>
    <property type="project" value="UniProtKB-SubCell"/>
</dbReference>
<evidence type="ECO:0000256" key="1">
    <source>
        <dbReference type="ARBA" id="ARBA00004141"/>
    </source>
</evidence>
<dbReference type="EMBL" id="FN649748">
    <property type="protein sequence ID" value="CBN75954.1"/>
    <property type="molecule type" value="Genomic_DNA"/>
</dbReference>
<dbReference type="OrthoDB" id="269173at2759"/>
<keyword evidence="2 5" id="KW-0812">Transmembrane</keyword>
<dbReference type="InParanoid" id="D8LIP4"/>
<dbReference type="AlphaFoldDB" id="D8LIP4"/>
<dbReference type="PANTHER" id="PTHR43461">
    <property type="entry name" value="TRANSMEMBRANE PROTEIN 256"/>
    <property type="match status" value="1"/>
</dbReference>
<organism evidence="6 7">
    <name type="scientific">Ectocarpus siliculosus</name>
    <name type="common">Brown alga</name>
    <name type="synonym">Conferva siliculosa</name>
    <dbReference type="NCBI Taxonomy" id="2880"/>
    <lineage>
        <taxon>Eukaryota</taxon>
        <taxon>Sar</taxon>
        <taxon>Stramenopiles</taxon>
        <taxon>Ochrophyta</taxon>
        <taxon>PX clade</taxon>
        <taxon>Phaeophyceae</taxon>
        <taxon>Ectocarpales</taxon>
        <taxon>Ectocarpaceae</taxon>
        <taxon>Ectocarpus</taxon>
    </lineage>
</organism>
<dbReference type="InterPro" id="IPR006696">
    <property type="entry name" value="DUF423"/>
</dbReference>
<keyword evidence="3 5" id="KW-1133">Transmembrane helix</keyword>
<name>D8LIP4_ECTSI</name>
<keyword evidence="4 5" id="KW-0472">Membrane</keyword>